<dbReference type="SUPFAM" id="SSF49764">
    <property type="entry name" value="HSP20-like chaperones"/>
    <property type="match status" value="1"/>
</dbReference>
<dbReference type="Proteomes" id="UP001365128">
    <property type="component" value="Unassembled WGS sequence"/>
</dbReference>
<evidence type="ECO:0000256" key="3">
    <source>
        <dbReference type="RuleBase" id="RU003616"/>
    </source>
</evidence>
<comment type="similarity">
    <text evidence="2 3">Belongs to the small heat shock protein (HSP20) family.</text>
</comment>
<proteinExistence type="inferred from homology"/>
<evidence type="ECO:0000313" key="6">
    <source>
        <dbReference type="EMBL" id="KAK7536686.1"/>
    </source>
</evidence>
<evidence type="ECO:0000259" key="5">
    <source>
        <dbReference type="PROSITE" id="PS01031"/>
    </source>
</evidence>
<name>A0ABR1LQA0_9PEZI</name>
<evidence type="ECO:0000256" key="1">
    <source>
        <dbReference type="ARBA" id="ARBA00023016"/>
    </source>
</evidence>
<comment type="caution">
    <text evidence="6">The sequence shown here is derived from an EMBL/GenBank/DDBJ whole genome shotgun (WGS) entry which is preliminary data.</text>
</comment>
<evidence type="ECO:0000256" key="4">
    <source>
        <dbReference type="SAM" id="MobiDB-lite"/>
    </source>
</evidence>
<dbReference type="Gene3D" id="2.60.40.790">
    <property type="match status" value="1"/>
</dbReference>
<evidence type="ECO:0000256" key="2">
    <source>
        <dbReference type="PROSITE-ProRule" id="PRU00285"/>
    </source>
</evidence>
<dbReference type="InterPro" id="IPR002068">
    <property type="entry name" value="A-crystallin/Hsp20_dom"/>
</dbReference>
<keyword evidence="1" id="KW-0346">Stress response</keyword>
<dbReference type="PROSITE" id="PS01031">
    <property type="entry name" value="SHSP"/>
    <property type="match status" value="1"/>
</dbReference>
<reference evidence="6 7" key="1">
    <citation type="submission" date="2024-04" db="EMBL/GenBank/DDBJ databases">
        <title>Phyllosticta paracitricarpa is synonymous to the EU quarantine fungus P. citricarpa based on phylogenomic analyses.</title>
        <authorList>
            <consortium name="Lawrence Berkeley National Laboratory"/>
            <person name="Van Ingen-Buijs V.A."/>
            <person name="Van Westerhoven A.C."/>
            <person name="Haridas S."/>
            <person name="Skiadas P."/>
            <person name="Martin F."/>
            <person name="Groenewald J.Z."/>
            <person name="Crous P.W."/>
            <person name="Seidl M.F."/>
        </authorList>
    </citation>
    <scope>NUCLEOTIDE SEQUENCE [LARGE SCALE GENOMIC DNA]</scope>
    <source>
        <strain evidence="6 7">CBS 122670</strain>
    </source>
</reference>
<dbReference type="CDD" id="cd06464">
    <property type="entry name" value="ACD_sHsps-like"/>
    <property type="match status" value="1"/>
</dbReference>
<keyword evidence="7" id="KW-1185">Reference proteome</keyword>
<protein>
    <submittedName>
        <fullName evidence="6">HSP20-like chaperone</fullName>
    </submittedName>
</protein>
<dbReference type="PANTHER" id="PTHR11527">
    <property type="entry name" value="HEAT-SHOCK PROTEIN 20 FAMILY MEMBER"/>
    <property type="match status" value="1"/>
</dbReference>
<feature type="compositionally biased region" description="Basic and acidic residues" evidence="4">
    <location>
        <begin position="134"/>
        <end position="157"/>
    </location>
</feature>
<organism evidence="6 7">
    <name type="scientific">Phyllosticta citricarpa</name>
    <dbReference type="NCBI Taxonomy" id="55181"/>
    <lineage>
        <taxon>Eukaryota</taxon>
        <taxon>Fungi</taxon>
        <taxon>Dikarya</taxon>
        <taxon>Ascomycota</taxon>
        <taxon>Pezizomycotina</taxon>
        <taxon>Dothideomycetes</taxon>
        <taxon>Dothideomycetes incertae sedis</taxon>
        <taxon>Botryosphaeriales</taxon>
        <taxon>Phyllostictaceae</taxon>
        <taxon>Phyllosticta</taxon>
    </lineage>
</organism>
<feature type="compositionally biased region" description="Polar residues" evidence="4">
    <location>
        <begin position="158"/>
        <end position="168"/>
    </location>
</feature>
<feature type="domain" description="SHSP" evidence="5">
    <location>
        <begin position="66"/>
        <end position="231"/>
    </location>
</feature>
<dbReference type="InterPro" id="IPR031107">
    <property type="entry name" value="Small_HSP"/>
</dbReference>
<feature type="compositionally biased region" description="Basic and acidic residues" evidence="4">
    <location>
        <begin position="113"/>
        <end position="123"/>
    </location>
</feature>
<gene>
    <name evidence="6" type="ORF">IWX46DRAFT_610134</name>
</gene>
<accession>A0ABR1LQA0</accession>
<sequence length="231" mass="26335">MQALRPTLRRLPRAFKITKTPISKIHTTPITMSMFPRAFTQEISPLFRLLDDYDRVSRSTFRDMPQSIRTFAPKFDVKETKEAYELHGELPGIAQKDINIEWSDGNTLTVSGRTEHRAERGERPQGFIEEGEASDQHKKDYHKPTVEEESSSKDKNTSTEVTTTNKNQEIGKPSDEAKYWVTERSVGEFHRSFSFPGRVDQDNVKASLKDGILSITVPKAKAPQARKIAIQ</sequence>
<dbReference type="EMBL" id="JBBPDW010000035">
    <property type="protein sequence ID" value="KAK7536686.1"/>
    <property type="molecule type" value="Genomic_DNA"/>
</dbReference>
<feature type="region of interest" description="Disordered" evidence="4">
    <location>
        <begin position="109"/>
        <end position="176"/>
    </location>
</feature>
<evidence type="ECO:0000313" key="7">
    <source>
        <dbReference type="Proteomes" id="UP001365128"/>
    </source>
</evidence>
<dbReference type="InterPro" id="IPR008978">
    <property type="entry name" value="HSP20-like_chaperone"/>
</dbReference>
<dbReference type="Pfam" id="PF00011">
    <property type="entry name" value="HSP20"/>
    <property type="match status" value="1"/>
</dbReference>